<evidence type="ECO:0000259" key="2">
    <source>
        <dbReference type="Pfam" id="PF18433"/>
    </source>
</evidence>
<reference evidence="3 4" key="1">
    <citation type="submission" date="2018-01" db="EMBL/GenBank/DDBJ databases">
        <title>Genome sequence of a Cantenovulum-like bacteria.</title>
        <authorList>
            <person name="Tan W.R."/>
            <person name="Lau N.-S."/>
            <person name="Go F."/>
            <person name="Amirul A.-A.A."/>
        </authorList>
    </citation>
    <scope>NUCLEOTIDE SEQUENCE [LARGE SCALE GENOMIC DNA]</scope>
    <source>
        <strain evidence="3 4">CCB-QB4</strain>
    </source>
</reference>
<sequence>MNIGTVNDVAKQQQVPQGVEKNAEHKDNAPTKQVETQAVETHLSQVSIKQRSIKILSQSMFSHMQKMDELRAQSLPKAQDEISHLRDLKDIDMQKEIKEAKPLFDFEEVAKNVLNFVGGALTGAARGGAQSEQLMEMLGQARTGVARGIEDARKILGGAIMPGDEIDQGIDKADGLINFGFDRFEEEILNPQRELPVFSYESAALEQRVAVETEHSGEFEIKTKDGDTVSISFASLKAFEEQYRQSQEQVSDEDGNYFYRQGEERNRASFALNEFAFNVEGDLDEGELKAIGDLMQNVSKLADEFFDGDVEAAYQQAMDLGFDDGEIASYALDLTARQTIAVQQAYQQVASYAERKDDEKMAMPESVKNPLKEYAANLLDMITRADEGLESEEDLQTTIKQVLGQQYQYSSSELFAALERFNHFNQMLLDGRKVEEVVQEETPQSNKPLVSTSDDA</sequence>
<dbReference type="OrthoDB" id="7366224at2"/>
<protein>
    <recommendedName>
        <fullName evidence="2">DUF5610 domain-containing protein</fullName>
    </recommendedName>
</protein>
<gene>
    <name evidence="3" type="ORF">C2869_12075</name>
</gene>
<feature type="region of interest" description="Disordered" evidence="1">
    <location>
        <begin position="1"/>
        <end position="32"/>
    </location>
</feature>
<keyword evidence="4" id="KW-1185">Reference proteome</keyword>
<dbReference type="EMBL" id="CP026604">
    <property type="protein sequence ID" value="AWB67125.1"/>
    <property type="molecule type" value="Genomic_DNA"/>
</dbReference>
<evidence type="ECO:0000256" key="1">
    <source>
        <dbReference type="SAM" id="MobiDB-lite"/>
    </source>
</evidence>
<dbReference type="Proteomes" id="UP000244441">
    <property type="component" value="Chromosome"/>
</dbReference>
<feature type="domain" description="DUF5610" evidence="2">
    <location>
        <begin position="88"/>
        <end position="184"/>
    </location>
</feature>
<dbReference type="Pfam" id="PF18433">
    <property type="entry name" value="DUF5610"/>
    <property type="match status" value="1"/>
</dbReference>
<dbReference type="RefSeq" id="WP_108603174.1">
    <property type="nucleotide sequence ID" value="NZ_CP026604.1"/>
</dbReference>
<dbReference type="InterPro" id="IPR041651">
    <property type="entry name" value="DUF5610"/>
</dbReference>
<proteinExistence type="predicted"/>
<evidence type="ECO:0000313" key="3">
    <source>
        <dbReference type="EMBL" id="AWB67125.1"/>
    </source>
</evidence>
<name>A0A2S0VSD2_9ALTE</name>
<dbReference type="AlphaFoldDB" id="A0A2S0VSD2"/>
<evidence type="ECO:0000313" key="4">
    <source>
        <dbReference type="Proteomes" id="UP000244441"/>
    </source>
</evidence>
<dbReference type="KEGG" id="cate:C2869_12075"/>
<organism evidence="3 4">
    <name type="scientific">Saccharobesus litoralis</name>
    <dbReference type="NCBI Taxonomy" id="2172099"/>
    <lineage>
        <taxon>Bacteria</taxon>
        <taxon>Pseudomonadati</taxon>
        <taxon>Pseudomonadota</taxon>
        <taxon>Gammaproteobacteria</taxon>
        <taxon>Alteromonadales</taxon>
        <taxon>Alteromonadaceae</taxon>
        <taxon>Saccharobesus</taxon>
    </lineage>
</organism>
<accession>A0A2S0VSD2</accession>